<organism evidence="2 3">
    <name type="scientific">Tanticharoenia sakaeratensis NBRC 103193</name>
    <dbReference type="NCBI Taxonomy" id="1231623"/>
    <lineage>
        <taxon>Bacteria</taxon>
        <taxon>Pseudomonadati</taxon>
        <taxon>Pseudomonadota</taxon>
        <taxon>Alphaproteobacteria</taxon>
        <taxon>Acetobacterales</taxon>
        <taxon>Acetobacteraceae</taxon>
        <taxon>Tanticharoenia</taxon>
    </lineage>
</organism>
<gene>
    <name evidence="2" type="ORF">Tasa_010_095</name>
</gene>
<sequence>MFFRKKSAPPAPQPTVTPGNAKPAAGRHIGGLTTINVGLTALASIGPRRFRPHAQAALAMIAAAQALWTLIRKSS</sequence>
<reference evidence="2 3" key="1">
    <citation type="submission" date="2012-10" db="EMBL/GenBank/DDBJ databases">
        <title>Genome sequencing of Tanticharoenia sakaeratensis NBRC 103193.</title>
        <authorList>
            <person name="Azuma Y."/>
            <person name="Hadano H."/>
            <person name="Hirakawa H."/>
            <person name="Matsushita K."/>
        </authorList>
    </citation>
    <scope>NUCLEOTIDE SEQUENCE [LARGE SCALE GENOMIC DNA]</scope>
    <source>
        <strain evidence="2 3">NBRC 103193</strain>
    </source>
</reference>
<comment type="caution">
    <text evidence="2">The sequence shown here is derived from an EMBL/GenBank/DDBJ whole genome shotgun (WGS) entry which is preliminary data.</text>
</comment>
<feature type="region of interest" description="Disordered" evidence="1">
    <location>
        <begin position="1"/>
        <end position="22"/>
    </location>
</feature>
<dbReference type="AlphaFoldDB" id="A0A0D6MJU1"/>
<proteinExistence type="predicted"/>
<evidence type="ECO:0000313" key="3">
    <source>
        <dbReference type="Proteomes" id="UP000032679"/>
    </source>
</evidence>
<evidence type="ECO:0000313" key="2">
    <source>
        <dbReference type="EMBL" id="GAN53548.1"/>
    </source>
</evidence>
<accession>A0A0D6MJU1</accession>
<evidence type="ECO:0000256" key="1">
    <source>
        <dbReference type="SAM" id="MobiDB-lite"/>
    </source>
</evidence>
<dbReference type="Proteomes" id="UP000032679">
    <property type="component" value="Unassembled WGS sequence"/>
</dbReference>
<dbReference type="EMBL" id="BALE01000010">
    <property type="protein sequence ID" value="GAN53548.1"/>
    <property type="molecule type" value="Genomic_DNA"/>
</dbReference>
<dbReference type="RefSeq" id="WP_048847609.1">
    <property type="nucleotide sequence ID" value="NZ_BALE01000010.1"/>
</dbReference>
<name>A0A0D6MJU1_9PROT</name>
<keyword evidence="3" id="KW-1185">Reference proteome</keyword>
<protein>
    <submittedName>
        <fullName evidence="2">Uncharacterized protein</fullName>
    </submittedName>
</protein>